<name>A0A6P6SNL3_COFAR</name>
<evidence type="ECO:0000256" key="1">
    <source>
        <dbReference type="SAM" id="MobiDB-lite"/>
    </source>
</evidence>
<evidence type="ECO:0000313" key="3">
    <source>
        <dbReference type="RefSeq" id="XP_027067463.2"/>
    </source>
</evidence>
<sequence>MASTAQHQQKTDSELRNIRSQMGQIQAMQNQISQMAISINRLESQVNGRLPSQPELNLKNVSAMTLRSGKEIQGPKLLTSKDNDEEKNEKELQAENTSTKNPVVLPDPIIDVKTNPPPFPCRLEKSKKQDKEKEILEVLRKIEINIPLLDAIKQVPKYAKFLRDICVNRRRLRRDEKVIVGENVSAVLQKKLPPKCGDLSRFIVPCRIGNTLIRNTLLDLRVSINVMPKSMYASLNLDPLKEIEIIIQLVDRTNAYPDGLVKDVLVKVNELIFSTDFYVLDMDDDHSPDPSPLLLGRPFFSTAQTKIDVNKGTLSMKFDGELVHFNIFDTMEHSVNSHPVFAIHAINPSVQEFSEFACRDKFKFTENKYKGMKALYEMKRSRKLRKKAALKGYLDPGGGPLITRKIELHPD</sequence>
<organism evidence="2 3">
    <name type="scientific">Coffea arabica</name>
    <name type="common">Arabian coffee</name>
    <dbReference type="NCBI Taxonomy" id="13443"/>
    <lineage>
        <taxon>Eukaryota</taxon>
        <taxon>Viridiplantae</taxon>
        <taxon>Streptophyta</taxon>
        <taxon>Embryophyta</taxon>
        <taxon>Tracheophyta</taxon>
        <taxon>Spermatophyta</taxon>
        <taxon>Magnoliopsida</taxon>
        <taxon>eudicotyledons</taxon>
        <taxon>Gunneridae</taxon>
        <taxon>Pentapetalae</taxon>
        <taxon>asterids</taxon>
        <taxon>lamiids</taxon>
        <taxon>Gentianales</taxon>
        <taxon>Rubiaceae</taxon>
        <taxon>Ixoroideae</taxon>
        <taxon>Gardenieae complex</taxon>
        <taxon>Bertiereae - Coffeeae clade</taxon>
        <taxon>Coffeeae</taxon>
        <taxon>Coffea</taxon>
    </lineage>
</organism>
<reference evidence="2" key="1">
    <citation type="journal article" date="2025" name="Foods">
        <title>Unveiling the Microbial Signatures of Arabica Coffee Cherries: Insights into Ripeness Specific Diversity, Functional Traits, and Implications for Quality and Safety.</title>
        <authorList>
            <consortium name="RefSeq"/>
            <person name="Tenea G.N."/>
            <person name="Cifuentes V."/>
            <person name="Reyes P."/>
            <person name="Cevallos-Vallejos M."/>
        </authorList>
    </citation>
    <scope>NUCLEOTIDE SEQUENCE [LARGE SCALE GENOMIC DNA]</scope>
</reference>
<dbReference type="Proteomes" id="UP001652660">
    <property type="component" value="Chromosome 6c"/>
</dbReference>
<proteinExistence type="predicted"/>
<gene>
    <name evidence="3" type="primary">LOC113693081</name>
</gene>
<keyword evidence="2" id="KW-1185">Reference proteome</keyword>
<dbReference type="InterPro" id="IPR021109">
    <property type="entry name" value="Peptidase_aspartic_dom_sf"/>
</dbReference>
<dbReference type="RefSeq" id="XP_027067463.2">
    <property type="nucleotide sequence ID" value="XM_027211662.2"/>
</dbReference>
<feature type="region of interest" description="Disordered" evidence="1">
    <location>
        <begin position="69"/>
        <end position="126"/>
    </location>
</feature>
<accession>A0A6P6SNL3</accession>
<reference evidence="3" key="2">
    <citation type="submission" date="2025-08" db="UniProtKB">
        <authorList>
            <consortium name="RefSeq"/>
        </authorList>
    </citation>
    <scope>IDENTIFICATION</scope>
    <source>
        <tissue evidence="3">Leaves</tissue>
    </source>
</reference>
<dbReference type="OrthoDB" id="5597136at2759"/>
<evidence type="ECO:0000313" key="2">
    <source>
        <dbReference type="Proteomes" id="UP001652660"/>
    </source>
</evidence>
<dbReference type="CDD" id="cd00303">
    <property type="entry name" value="retropepsin_like"/>
    <property type="match status" value="1"/>
</dbReference>
<protein>
    <submittedName>
        <fullName evidence="3">Uncharacterized protein</fullName>
    </submittedName>
</protein>
<feature type="compositionally biased region" description="Basic and acidic residues" evidence="1">
    <location>
        <begin position="79"/>
        <end position="93"/>
    </location>
</feature>
<dbReference type="PANTHER" id="PTHR33067:SF15">
    <property type="entry name" value="RNA-DIRECTED DNA POLYMERASE"/>
    <property type="match status" value="1"/>
</dbReference>
<dbReference type="GeneID" id="113693081"/>
<dbReference type="AlphaFoldDB" id="A0A6P6SNL3"/>
<dbReference type="PANTHER" id="PTHR33067">
    <property type="entry name" value="RNA-DIRECTED DNA POLYMERASE-RELATED"/>
    <property type="match status" value="1"/>
</dbReference>
<dbReference type="Gene3D" id="2.40.70.10">
    <property type="entry name" value="Acid Proteases"/>
    <property type="match status" value="1"/>
</dbReference>